<dbReference type="Proteomes" id="UP001198830">
    <property type="component" value="Unassembled WGS sequence"/>
</dbReference>
<proteinExistence type="predicted"/>
<accession>A0ABS8H872</accession>
<dbReference type="InterPro" id="IPR007842">
    <property type="entry name" value="HEPN_dom"/>
</dbReference>
<comment type="caution">
    <text evidence="2">The sequence shown here is derived from an EMBL/GenBank/DDBJ whole genome shotgun (WGS) entry which is preliminary data.</text>
</comment>
<sequence length="159" mass="16805">MTAAKAGRLSNAALETIGRSFEIAVPATYTLESTDHNLMFIARGDVQAAVNGLMARGGRYGESKWASLQAAEKVLKAAIDREGMKYGFTHGLAALCKTLADTGLAFNADAQIAAIQCKPGIRYGEEPCTCDEALAAHRASLELVNILRESGAKFELGIG</sequence>
<dbReference type="EMBL" id="JAJGNP010000018">
    <property type="protein sequence ID" value="MCC4234365.1"/>
    <property type="molecule type" value="Genomic_DNA"/>
</dbReference>
<dbReference type="RefSeq" id="WP_228227932.1">
    <property type="nucleotide sequence ID" value="NZ_JAJGNP010000018.1"/>
</dbReference>
<dbReference type="Gene3D" id="1.20.120.330">
    <property type="entry name" value="Nucleotidyltransferases domain 2"/>
    <property type="match status" value="1"/>
</dbReference>
<organism evidence="2 3">
    <name type="scientific">Sphingobium soli</name>
    <dbReference type="NCBI Taxonomy" id="1591116"/>
    <lineage>
        <taxon>Bacteria</taxon>
        <taxon>Pseudomonadati</taxon>
        <taxon>Pseudomonadota</taxon>
        <taxon>Alphaproteobacteria</taxon>
        <taxon>Sphingomonadales</taxon>
        <taxon>Sphingomonadaceae</taxon>
        <taxon>Sphingobium</taxon>
    </lineage>
</organism>
<name>A0ABS8H872_9SPHN</name>
<dbReference type="Pfam" id="PF05168">
    <property type="entry name" value="HEPN"/>
    <property type="match status" value="1"/>
</dbReference>
<feature type="domain" description="HEPN" evidence="1">
    <location>
        <begin position="39"/>
        <end position="105"/>
    </location>
</feature>
<keyword evidence="3" id="KW-1185">Reference proteome</keyword>
<evidence type="ECO:0000313" key="2">
    <source>
        <dbReference type="EMBL" id="MCC4234365.1"/>
    </source>
</evidence>
<evidence type="ECO:0000313" key="3">
    <source>
        <dbReference type="Proteomes" id="UP001198830"/>
    </source>
</evidence>
<evidence type="ECO:0000259" key="1">
    <source>
        <dbReference type="Pfam" id="PF05168"/>
    </source>
</evidence>
<gene>
    <name evidence="2" type="ORF">LL253_16950</name>
</gene>
<protein>
    <submittedName>
        <fullName evidence="2">HEPN domain-containing protein</fullName>
    </submittedName>
</protein>
<dbReference type="SUPFAM" id="SSF81593">
    <property type="entry name" value="Nucleotidyltransferase substrate binding subunit/domain"/>
    <property type="match status" value="1"/>
</dbReference>
<reference evidence="2 3" key="1">
    <citation type="submission" date="2021-10" db="EMBL/GenBank/DDBJ databases">
        <title>The diversity and Nitrogen Metabolism of Culturable Nitrate-Utilizing Bacteria Within the Oxygen Minimum Zone of the Changjiang (Yangtze River)Estuary.</title>
        <authorList>
            <person name="Zhang D."/>
            <person name="Zheng J."/>
            <person name="Liu S."/>
            <person name="He W."/>
        </authorList>
    </citation>
    <scope>NUCLEOTIDE SEQUENCE [LARGE SCALE GENOMIC DNA]</scope>
    <source>
        <strain evidence="2 3">FXH275-2</strain>
    </source>
</reference>